<dbReference type="OrthoDB" id="646288at2"/>
<dbReference type="KEGG" id="fnk:E1750_16395"/>
<accession>A0A4P6YH97</accession>
<proteinExistence type="predicted"/>
<evidence type="ECO:0000313" key="3">
    <source>
        <dbReference type="Proteomes" id="UP000291124"/>
    </source>
</evidence>
<dbReference type="Pfam" id="PF13229">
    <property type="entry name" value="Beta_helix"/>
    <property type="match status" value="1"/>
</dbReference>
<reference evidence="3" key="1">
    <citation type="submission" date="2019-03" db="EMBL/GenBank/DDBJ databases">
        <title>Flavobacterium sp.</title>
        <authorList>
            <person name="Kim H."/>
        </authorList>
    </citation>
    <scope>NUCLEOTIDE SEQUENCE [LARGE SCALE GENOMIC DNA]</scope>
    <source>
        <strain evidence="3">GS13</strain>
    </source>
</reference>
<feature type="domain" description="Right handed beta helix" evidence="1">
    <location>
        <begin position="203"/>
        <end position="350"/>
    </location>
</feature>
<sequence>MNFKSILLVLLMLVLAQKGIATTYYIHPKYGNDLNSGVSKKNAFKTFARFTAINFTAGDRILLASGQLYTGSLNLINQKGTRKNPIVITAIEWERNDLKLPAIIDFKSQANGILLEDCSFIELSNIKLTANGYNQEDQSLKMRCGLLLTAKKSKIIEHILIKNIIVQDVYYENPGFVRGKDEVKTANGTQKYGWGIRILNDNLENVIENVNIENCHINSVCHTGIKLTGTQKNIKKIKLLNNKIENTGGPGIQMSEVENVYVAQNTVSHSGSNNDSRKWGRGSGLWTWGSSNVLIEKNEFLYANGPGDSAGAHIDYNCDNIILQYNISAHNAGGFCEILGNNYNCMYRYNISINDGHRVKGVDGAFQEGKVFWLSGYQGNKEPKGPVNSYFYNNTIYSDASIEAKFAIDNTSNGVVIANNIFCIKGLSKAVLGDQNKRDAQNGLQVENVFFQNNLFFSETNWPQDLKIKDEKPIIGNPMYRKEGGLKTEDYSPQNRALIKNKGIEIPTLPDCNVKLLFDLKMDKDIMNNTIKGRPSMGAIQIN</sequence>
<name>A0A4P6YH97_9FLAO</name>
<dbReference type="InterPro" id="IPR012334">
    <property type="entry name" value="Pectin_lyas_fold"/>
</dbReference>
<evidence type="ECO:0000259" key="1">
    <source>
        <dbReference type="Pfam" id="PF13229"/>
    </source>
</evidence>
<dbReference type="SUPFAM" id="SSF51126">
    <property type="entry name" value="Pectin lyase-like"/>
    <property type="match status" value="1"/>
</dbReference>
<gene>
    <name evidence="2" type="ORF">E1750_16395</name>
</gene>
<dbReference type="InterPro" id="IPR039448">
    <property type="entry name" value="Beta_helix"/>
</dbReference>
<organism evidence="2 3">
    <name type="scientific">Flavobacterium nackdongense</name>
    <dbReference type="NCBI Taxonomy" id="2547394"/>
    <lineage>
        <taxon>Bacteria</taxon>
        <taxon>Pseudomonadati</taxon>
        <taxon>Bacteroidota</taxon>
        <taxon>Flavobacteriia</taxon>
        <taxon>Flavobacteriales</taxon>
        <taxon>Flavobacteriaceae</taxon>
        <taxon>Flavobacterium</taxon>
    </lineage>
</organism>
<dbReference type="Proteomes" id="UP000291124">
    <property type="component" value="Chromosome"/>
</dbReference>
<dbReference type="InterPro" id="IPR011050">
    <property type="entry name" value="Pectin_lyase_fold/virulence"/>
</dbReference>
<dbReference type="EMBL" id="CP037933">
    <property type="protein sequence ID" value="QBN20304.1"/>
    <property type="molecule type" value="Genomic_DNA"/>
</dbReference>
<dbReference type="InterPro" id="IPR006626">
    <property type="entry name" value="PbH1"/>
</dbReference>
<dbReference type="Gene3D" id="2.160.20.10">
    <property type="entry name" value="Single-stranded right-handed beta-helix, Pectin lyase-like"/>
    <property type="match status" value="1"/>
</dbReference>
<dbReference type="RefSeq" id="WP_133277804.1">
    <property type="nucleotide sequence ID" value="NZ_CP037933.1"/>
</dbReference>
<keyword evidence="3" id="KW-1185">Reference proteome</keyword>
<dbReference type="SMART" id="SM00710">
    <property type="entry name" value="PbH1"/>
    <property type="match status" value="5"/>
</dbReference>
<dbReference type="AlphaFoldDB" id="A0A4P6YH97"/>
<protein>
    <submittedName>
        <fullName evidence="2">Right-handed parallel beta-helix repeat-containing protein</fullName>
    </submittedName>
</protein>
<evidence type="ECO:0000313" key="2">
    <source>
        <dbReference type="EMBL" id="QBN20304.1"/>
    </source>
</evidence>